<evidence type="ECO:0000313" key="2">
    <source>
        <dbReference type="EMBL" id="CAG7818438.1"/>
    </source>
</evidence>
<dbReference type="Proteomes" id="UP000708208">
    <property type="component" value="Unassembled WGS sequence"/>
</dbReference>
<feature type="compositionally biased region" description="Acidic residues" evidence="1">
    <location>
        <begin position="17"/>
        <end position="35"/>
    </location>
</feature>
<organism evidence="2 3">
    <name type="scientific">Allacma fusca</name>
    <dbReference type="NCBI Taxonomy" id="39272"/>
    <lineage>
        <taxon>Eukaryota</taxon>
        <taxon>Metazoa</taxon>
        <taxon>Ecdysozoa</taxon>
        <taxon>Arthropoda</taxon>
        <taxon>Hexapoda</taxon>
        <taxon>Collembola</taxon>
        <taxon>Symphypleona</taxon>
        <taxon>Sminthuridae</taxon>
        <taxon>Allacma</taxon>
    </lineage>
</organism>
<dbReference type="AlphaFoldDB" id="A0A8J2KJW5"/>
<proteinExistence type="predicted"/>
<comment type="caution">
    <text evidence="2">The sequence shown here is derived from an EMBL/GenBank/DDBJ whole genome shotgun (WGS) entry which is preliminary data.</text>
</comment>
<reference evidence="2" key="1">
    <citation type="submission" date="2021-06" db="EMBL/GenBank/DDBJ databases">
        <authorList>
            <person name="Hodson N. C."/>
            <person name="Mongue J. A."/>
            <person name="Jaron S. K."/>
        </authorList>
    </citation>
    <scope>NUCLEOTIDE SEQUENCE</scope>
</reference>
<protein>
    <submittedName>
        <fullName evidence="2">Uncharacterized protein</fullName>
    </submittedName>
</protein>
<feature type="region of interest" description="Disordered" evidence="1">
    <location>
        <begin position="1"/>
        <end position="35"/>
    </location>
</feature>
<evidence type="ECO:0000256" key="1">
    <source>
        <dbReference type="SAM" id="MobiDB-lite"/>
    </source>
</evidence>
<accession>A0A8J2KJW5</accession>
<keyword evidence="3" id="KW-1185">Reference proteome</keyword>
<name>A0A8J2KJW5_9HEXA</name>
<gene>
    <name evidence="2" type="ORF">AFUS01_LOCUS28944</name>
</gene>
<evidence type="ECO:0000313" key="3">
    <source>
        <dbReference type="Proteomes" id="UP000708208"/>
    </source>
</evidence>
<dbReference type="EMBL" id="CAJVCH010420945">
    <property type="protein sequence ID" value="CAG7818438.1"/>
    <property type="molecule type" value="Genomic_DNA"/>
</dbReference>
<sequence>MAARIPCLGPKWFDGPSSDEESGSEEEDSEVDDHVDELDVEDDDDIVLKRMRFDSKFEYVAHPDQTEKHTSPDQTEWTNTISTGGRRAVRNLWKGRDVSALEKNRESGGSEKFAVSALNLKV</sequence>